<dbReference type="OrthoDB" id="25649at2759"/>
<evidence type="ECO:0000256" key="5">
    <source>
        <dbReference type="SAM" id="MobiDB-lite"/>
    </source>
</evidence>
<evidence type="ECO:0000256" key="2">
    <source>
        <dbReference type="ARBA" id="ARBA00022980"/>
    </source>
</evidence>
<evidence type="ECO:0000256" key="3">
    <source>
        <dbReference type="ARBA" id="ARBA00023274"/>
    </source>
</evidence>
<dbReference type="GO" id="GO:1990904">
    <property type="term" value="C:ribonucleoprotein complex"/>
    <property type="evidence" value="ECO:0007669"/>
    <property type="project" value="UniProtKB-KW"/>
</dbReference>
<dbReference type="GO" id="GO:0006412">
    <property type="term" value="P:translation"/>
    <property type="evidence" value="ECO:0007669"/>
    <property type="project" value="InterPro"/>
</dbReference>
<dbReference type="PANTHER" id="PTHR10114">
    <property type="entry name" value="60S RIBOSOMAL PROTEIN L36"/>
    <property type="match status" value="1"/>
</dbReference>
<dbReference type="InterPro" id="IPR038097">
    <property type="entry name" value="Ribosomal_eL36_sf"/>
</dbReference>
<comment type="similarity">
    <text evidence="1 4">Belongs to the eukaryotic ribosomal protein eL36 family.</text>
</comment>
<organism evidence="6 7">
    <name type="scientific">Vitrella brassicaformis (strain CCMP3155)</name>
    <dbReference type="NCBI Taxonomy" id="1169540"/>
    <lineage>
        <taxon>Eukaryota</taxon>
        <taxon>Sar</taxon>
        <taxon>Alveolata</taxon>
        <taxon>Colpodellida</taxon>
        <taxon>Vitrellaceae</taxon>
        <taxon>Vitrella</taxon>
    </lineage>
</organism>
<dbReference type="PhylomeDB" id="A0A0G4FKP2"/>
<keyword evidence="3 4" id="KW-0687">Ribonucleoprotein</keyword>
<evidence type="ECO:0000256" key="1">
    <source>
        <dbReference type="ARBA" id="ARBA00006509"/>
    </source>
</evidence>
<accession>A0A0G4FKP2</accession>
<keyword evidence="2 4" id="KW-0689">Ribosomal protein</keyword>
<dbReference type="GO" id="GO:0005840">
    <property type="term" value="C:ribosome"/>
    <property type="evidence" value="ECO:0007669"/>
    <property type="project" value="UniProtKB-KW"/>
</dbReference>
<dbReference type="AlphaFoldDB" id="A0A0G4FKP2"/>
<feature type="region of interest" description="Disordered" evidence="5">
    <location>
        <begin position="1"/>
        <end position="42"/>
    </location>
</feature>
<dbReference type="FunCoup" id="A0A0G4FKP2">
    <property type="interactions" value="371"/>
</dbReference>
<dbReference type="FunFam" id="1.10.10.1760:FF:000001">
    <property type="entry name" value="60S ribosomal protein L36"/>
    <property type="match status" value="1"/>
</dbReference>
<reference evidence="6 7" key="1">
    <citation type="submission" date="2014-11" db="EMBL/GenBank/DDBJ databases">
        <authorList>
            <person name="Zhu J."/>
            <person name="Qi W."/>
            <person name="Song R."/>
        </authorList>
    </citation>
    <scope>NUCLEOTIDE SEQUENCE [LARGE SCALE GENOMIC DNA]</scope>
</reference>
<dbReference type="GO" id="GO:0003735">
    <property type="term" value="F:structural constituent of ribosome"/>
    <property type="evidence" value="ECO:0007669"/>
    <property type="project" value="InterPro"/>
</dbReference>
<proteinExistence type="inferred from homology"/>
<name>A0A0G4FKP2_VITBC</name>
<dbReference type="Pfam" id="PF01158">
    <property type="entry name" value="Ribosomal_L36e"/>
    <property type="match status" value="1"/>
</dbReference>
<gene>
    <name evidence="6" type="ORF">Vbra_21357</name>
</gene>
<dbReference type="STRING" id="1169540.A0A0G4FKP2"/>
<dbReference type="InterPro" id="IPR000509">
    <property type="entry name" value="Ribosomal_eL36"/>
</dbReference>
<protein>
    <recommendedName>
        <fullName evidence="4">60S ribosomal protein L36</fullName>
    </recommendedName>
</protein>
<evidence type="ECO:0000256" key="4">
    <source>
        <dbReference type="RuleBase" id="RU000665"/>
    </source>
</evidence>
<keyword evidence="7" id="KW-1185">Reference proteome</keyword>
<dbReference type="Gene3D" id="1.10.10.1760">
    <property type="entry name" value="60S ribosomal protein L36"/>
    <property type="match status" value="1"/>
</dbReference>
<dbReference type="Proteomes" id="UP000041254">
    <property type="component" value="Unassembled WGS sequence"/>
</dbReference>
<dbReference type="PROSITE" id="PS01190">
    <property type="entry name" value="RIBOSOMAL_L36E"/>
    <property type="match status" value="1"/>
</dbReference>
<sequence>MSTNTGIAAGRKKDRGYIVTKRELPPKPSQRRKGKGGEEKTDNRVKIAREVIREVAGFAPYEKRIIELIKVGTAASLKRALKFSKKRLGTHRRGKKKREEMEKAWNIRKKKAAAEAAAAAHK</sequence>
<dbReference type="VEuPathDB" id="CryptoDB:Vbra_21357"/>
<dbReference type="EMBL" id="CDMY01000456">
    <property type="protein sequence ID" value="CEM14464.1"/>
    <property type="molecule type" value="Genomic_DNA"/>
</dbReference>
<dbReference type="InParanoid" id="A0A0G4FKP2"/>
<evidence type="ECO:0000313" key="6">
    <source>
        <dbReference type="EMBL" id="CEM14464.1"/>
    </source>
</evidence>
<dbReference type="OMA" id="EMQGVLI"/>
<evidence type="ECO:0000313" key="7">
    <source>
        <dbReference type="Proteomes" id="UP000041254"/>
    </source>
</evidence>